<proteinExistence type="predicted"/>
<keyword evidence="3" id="KW-1185">Reference proteome</keyword>
<dbReference type="EMBL" id="PZQS01000005">
    <property type="protein sequence ID" value="PVD30667.1"/>
    <property type="molecule type" value="Genomic_DNA"/>
</dbReference>
<protein>
    <submittedName>
        <fullName evidence="2">Uncharacterized protein</fullName>
    </submittedName>
</protein>
<evidence type="ECO:0000313" key="2">
    <source>
        <dbReference type="EMBL" id="PVD30667.1"/>
    </source>
</evidence>
<accession>A0A2T7PB74</accession>
<sequence length="158" mass="17011">MLDVRQQKGRWGSPHPTSVVSLCNTPAVKALTTDSCHSCPQITSQPTDQPKELSAHNYSLASDVPTKVSIEAQTGEAQWVDWSGFPERSWKWRLAVGGDTGSDFVNFGVCDCGIPADRPQRRPASREGGERGVVAVPDSPQSSAEDITTVVHIGQVPD</sequence>
<evidence type="ECO:0000256" key="1">
    <source>
        <dbReference type="SAM" id="MobiDB-lite"/>
    </source>
</evidence>
<dbReference type="Proteomes" id="UP000245119">
    <property type="component" value="Linkage Group LG5"/>
</dbReference>
<comment type="caution">
    <text evidence="2">The sequence shown here is derived from an EMBL/GenBank/DDBJ whole genome shotgun (WGS) entry which is preliminary data.</text>
</comment>
<feature type="compositionally biased region" description="Basic and acidic residues" evidence="1">
    <location>
        <begin position="118"/>
        <end position="130"/>
    </location>
</feature>
<feature type="region of interest" description="Disordered" evidence="1">
    <location>
        <begin position="116"/>
        <end position="158"/>
    </location>
</feature>
<dbReference type="AlphaFoldDB" id="A0A2T7PB74"/>
<reference evidence="2 3" key="1">
    <citation type="submission" date="2018-04" db="EMBL/GenBank/DDBJ databases">
        <title>The genome of golden apple snail Pomacea canaliculata provides insight into stress tolerance and invasive adaptation.</title>
        <authorList>
            <person name="Liu C."/>
            <person name="Liu B."/>
            <person name="Ren Y."/>
            <person name="Zhang Y."/>
            <person name="Wang H."/>
            <person name="Li S."/>
            <person name="Jiang F."/>
            <person name="Yin L."/>
            <person name="Zhang G."/>
            <person name="Qian W."/>
            <person name="Fan W."/>
        </authorList>
    </citation>
    <scope>NUCLEOTIDE SEQUENCE [LARGE SCALE GENOMIC DNA]</scope>
    <source>
        <strain evidence="2">SZHN2017</strain>
        <tissue evidence="2">Muscle</tissue>
    </source>
</reference>
<organism evidence="2 3">
    <name type="scientific">Pomacea canaliculata</name>
    <name type="common">Golden apple snail</name>
    <dbReference type="NCBI Taxonomy" id="400727"/>
    <lineage>
        <taxon>Eukaryota</taxon>
        <taxon>Metazoa</taxon>
        <taxon>Spiralia</taxon>
        <taxon>Lophotrochozoa</taxon>
        <taxon>Mollusca</taxon>
        <taxon>Gastropoda</taxon>
        <taxon>Caenogastropoda</taxon>
        <taxon>Architaenioglossa</taxon>
        <taxon>Ampullarioidea</taxon>
        <taxon>Ampullariidae</taxon>
        <taxon>Pomacea</taxon>
    </lineage>
</organism>
<gene>
    <name evidence="2" type="ORF">C0Q70_09940</name>
</gene>
<evidence type="ECO:0000313" key="3">
    <source>
        <dbReference type="Proteomes" id="UP000245119"/>
    </source>
</evidence>
<name>A0A2T7PB74_POMCA</name>